<accession>A0A0A9HLN8</accession>
<reference evidence="1" key="2">
    <citation type="journal article" date="2015" name="Data Brief">
        <title>Shoot transcriptome of the giant reed, Arundo donax.</title>
        <authorList>
            <person name="Barrero R.A."/>
            <person name="Guerrero F.D."/>
            <person name="Moolhuijzen P."/>
            <person name="Goolsby J.A."/>
            <person name="Tidwell J."/>
            <person name="Bellgard S.E."/>
            <person name="Bellgard M.I."/>
        </authorList>
    </citation>
    <scope>NUCLEOTIDE SEQUENCE</scope>
    <source>
        <tissue evidence="1">Shoot tissue taken approximately 20 cm above the soil surface</tissue>
    </source>
</reference>
<name>A0A0A9HLN8_ARUDO</name>
<protein>
    <submittedName>
        <fullName evidence="1">Uncharacterized protein</fullName>
    </submittedName>
</protein>
<evidence type="ECO:0000313" key="1">
    <source>
        <dbReference type="EMBL" id="JAE33823.1"/>
    </source>
</evidence>
<reference evidence="1" key="1">
    <citation type="submission" date="2014-09" db="EMBL/GenBank/DDBJ databases">
        <authorList>
            <person name="Magalhaes I.L.F."/>
            <person name="Oliveira U."/>
            <person name="Santos F.R."/>
            <person name="Vidigal T.H.D.A."/>
            <person name="Brescovit A.D."/>
            <person name="Santos A.J."/>
        </authorList>
    </citation>
    <scope>NUCLEOTIDE SEQUENCE</scope>
    <source>
        <tissue evidence="1">Shoot tissue taken approximately 20 cm above the soil surface</tissue>
    </source>
</reference>
<proteinExistence type="predicted"/>
<dbReference type="EMBL" id="GBRH01164073">
    <property type="protein sequence ID" value="JAE33823.1"/>
    <property type="molecule type" value="Transcribed_RNA"/>
</dbReference>
<sequence length="29" mass="3053">MLTSGIICLSIIFSLTIKASLTCPATTRP</sequence>
<organism evidence="1">
    <name type="scientific">Arundo donax</name>
    <name type="common">Giant reed</name>
    <name type="synonym">Donax arundinaceus</name>
    <dbReference type="NCBI Taxonomy" id="35708"/>
    <lineage>
        <taxon>Eukaryota</taxon>
        <taxon>Viridiplantae</taxon>
        <taxon>Streptophyta</taxon>
        <taxon>Embryophyta</taxon>
        <taxon>Tracheophyta</taxon>
        <taxon>Spermatophyta</taxon>
        <taxon>Magnoliopsida</taxon>
        <taxon>Liliopsida</taxon>
        <taxon>Poales</taxon>
        <taxon>Poaceae</taxon>
        <taxon>PACMAD clade</taxon>
        <taxon>Arundinoideae</taxon>
        <taxon>Arundineae</taxon>
        <taxon>Arundo</taxon>
    </lineage>
</organism>
<dbReference type="AlphaFoldDB" id="A0A0A9HLN8"/>